<dbReference type="CDD" id="cd02541">
    <property type="entry name" value="UGPase_prokaryotic"/>
    <property type="match status" value="1"/>
</dbReference>
<evidence type="ECO:0000256" key="6">
    <source>
        <dbReference type="ARBA" id="ARBA00048128"/>
    </source>
</evidence>
<protein>
    <recommendedName>
        <fullName evidence="3 7">UTP--glucose-1-phosphate uridylyltransferase</fullName>
        <ecNumber evidence="2 7">2.7.7.9</ecNumber>
    </recommendedName>
    <alternativeName>
        <fullName evidence="7">UDP-glucose pyrophosphorylase</fullName>
    </alternativeName>
</protein>
<accession>A0ABQ0CD40</accession>
<evidence type="ECO:0000313" key="9">
    <source>
        <dbReference type="EMBL" id="GAB0058816.1"/>
    </source>
</evidence>
<reference evidence="9 10" key="2">
    <citation type="submission" date="2024-09" db="EMBL/GenBank/DDBJ databases">
        <title>Draft genome sequence of Candidatus Magnetaquicoccaceae bacterium FCR-1.</title>
        <authorList>
            <person name="Shimoshige H."/>
            <person name="Shimamura S."/>
            <person name="Taoka A."/>
            <person name="Kobayashi H."/>
            <person name="Maekawa T."/>
        </authorList>
    </citation>
    <scope>NUCLEOTIDE SEQUENCE [LARGE SCALE GENOMIC DNA]</scope>
    <source>
        <strain evidence="9 10">FCR-1</strain>
    </source>
</reference>
<keyword evidence="4 7" id="KW-0808">Transferase</keyword>
<dbReference type="PANTHER" id="PTHR43197">
    <property type="entry name" value="UTP--GLUCOSE-1-PHOSPHATE URIDYLYLTRANSFERASE"/>
    <property type="match status" value="1"/>
</dbReference>
<keyword evidence="5 7" id="KW-0548">Nucleotidyltransferase</keyword>
<organism evidence="9 10">
    <name type="scientific">Candidatus Magnetaquiglobus chichijimensis</name>
    <dbReference type="NCBI Taxonomy" id="3141448"/>
    <lineage>
        <taxon>Bacteria</taxon>
        <taxon>Pseudomonadati</taxon>
        <taxon>Pseudomonadota</taxon>
        <taxon>Magnetococcia</taxon>
        <taxon>Magnetococcales</taxon>
        <taxon>Candidatus Magnetaquicoccaceae</taxon>
        <taxon>Candidatus Magnetaquiglobus</taxon>
    </lineage>
</organism>
<dbReference type="GO" id="GO:0003983">
    <property type="term" value="F:UTP:glucose-1-phosphate uridylyltransferase activity"/>
    <property type="evidence" value="ECO:0007669"/>
    <property type="project" value="UniProtKB-EC"/>
</dbReference>
<keyword evidence="10" id="KW-1185">Reference proteome</keyword>
<comment type="catalytic activity">
    <reaction evidence="6 7">
        <text>alpha-D-glucose 1-phosphate + UTP + H(+) = UDP-alpha-D-glucose + diphosphate</text>
        <dbReference type="Rhea" id="RHEA:19889"/>
        <dbReference type="ChEBI" id="CHEBI:15378"/>
        <dbReference type="ChEBI" id="CHEBI:33019"/>
        <dbReference type="ChEBI" id="CHEBI:46398"/>
        <dbReference type="ChEBI" id="CHEBI:58601"/>
        <dbReference type="ChEBI" id="CHEBI:58885"/>
        <dbReference type="EC" id="2.7.7.9"/>
    </reaction>
</comment>
<dbReference type="NCBIfam" id="TIGR01099">
    <property type="entry name" value="galU"/>
    <property type="match status" value="1"/>
</dbReference>
<sequence length="302" mass="33337">MMKLRTVVIPVAGLGTRFLPATKTMPKEMLPVVDKPLIQYAVEEAWAAGMERIVFITGRGKKILEDHFDHSPELEETLTARGKLDLLAEAKSTIPAAAGNLLFTRQNRPLGLGHAVWCGRNVVGDEPFAVILPDDLIDVADGEPVLRQMARQFEQRQSSIVAVMPVDSDQTNKYGIVAPLDKELDTRSEANRCFQVTGLVEKPLAAAAPSNLAVIGRYILTPEIFNYLERRHQGVGGEIQLTDAIAGLLEQQSVFAFRFRGIRYDCGDKVGFQMANTALSLQCPQLRERLLPFLRDLVASQG</sequence>
<dbReference type="EC" id="2.7.7.9" evidence="2 7"/>
<reference evidence="9 10" key="1">
    <citation type="submission" date="2024-05" db="EMBL/GenBank/DDBJ databases">
        <authorList>
            <consortium name="Candidatus Magnetaquicoccaceae bacterium FCR-1 genome sequencing consortium"/>
            <person name="Shimoshige H."/>
            <person name="Shimamura S."/>
            <person name="Taoka A."/>
            <person name="Kobayashi H."/>
            <person name="Maekawa T."/>
        </authorList>
    </citation>
    <scope>NUCLEOTIDE SEQUENCE [LARGE SCALE GENOMIC DNA]</scope>
    <source>
        <strain evidence="9 10">FCR-1</strain>
    </source>
</reference>
<dbReference type="SUPFAM" id="SSF53448">
    <property type="entry name" value="Nucleotide-diphospho-sugar transferases"/>
    <property type="match status" value="1"/>
</dbReference>
<proteinExistence type="inferred from homology"/>
<name>A0ABQ0CD40_9PROT</name>
<dbReference type="Gene3D" id="3.90.550.10">
    <property type="entry name" value="Spore Coat Polysaccharide Biosynthesis Protein SpsA, Chain A"/>
    <property type="match status" value="1"/>
</dbReference>
<evidence type="ECO:0000256" key="1">
    <source>
        <dbReference type="ARBA" id="ARBA00006890"/>
    </source>
</evidence>
<dbReference type="InterPro" id="IPR029044">
    <property type="entry name" value="Nucleotide-diphossugar_trans"/>
</dbReference>
<comment type="similarity">
    <text evidence="1 7">Belongs to the UDPGP type 2 family.</text>
</comment>
<dbReference type="Proteomes" id="UP001628193">
    <property type="component" value="Unassembled WGS sequence"/>
</dbReference>
<dbReference type="InterPro" id="IPR005771">
    <property type="entry name" value="GalU_uridylyltTrfase_bac/arc"/>
</dbReference>
<dbReference type="EMBL" id="BAAFGK010000005">
    <property type="protein sequence ID" value="GAB0058816.1"/>
    <property type="molecule type" value="Genomic_DNA"/>
</dbReference>
<evidence type="ECO:0000256" key="3">
    <source>
        <dbReference type="ARBA" id="ARBA00019048"/>
    </source>
</evidence>
<evidence type="ECO:0000256" key="7">
    <source>
        <dbReference type="RuleBase" id="RU361259"/>
    </source>
</evidence>
<feature type="domain" description="Nucleotidyl transferase" evidence="8">
    <location>
        <begin position="8"/>
        <end position="272"/>
    </location>
</feature>
<evidence type="ECO:0000256" key="2">
    <source>
        <dbReference type="ARBA" id="ARBA00012415"/>
    </source>
</evidence>
<evidence type="ECO:0000256" key="4">
    <source>
        <dbReference type="ARBA" id="ARBA00022679"/>
    </source>
</evidence>
<dbReference type="PANTHER" id="PTHR43197:SF1">
    <property type="entry name" value="UTP--GLUCOSE-1-PHOSPHATE URIDYLYLTRANSFERASE"/>
    <property type="match status" value="1"/>
</dbReference>
<dbReference type="Pfam" id="PF00483">
    <property type="entry name" value="NTP_transferase"/>
    <property type="match status" value="1"/>
</dbReference>
<comment type="caution">
    <text evidence="9">The sequence shown here is derived from an EMBL/GenBank/DDBJ whole genome shotgun (WGS) entry which is preliminary data.</text>
</comment>
<dbReference type="InterPro" id="IPR005835">
    <property type="entry name" value="NTP_transferase_dom"/>
</dbReference>
<gene>
    <name evidence="9" type="primary">gtaB</name>
    <name evidence="9" type="ORF">SIID45300_03173</name>
</gene>
<dbReference type="RefSeq" id="WP_420906538.1">
    <property type="nucleotide sequence ID" value="NZ_BAAFGK010000005.1"/>
</dbReference>
<evidence type="ECO:0000259" key="8">
    <source>
        <dbReference type="Pfam" id="PF00483"/>
    </source>
</evidence>
<evidence type="ECO:0000313" key="10">
    <source>
        <dbReference type="Proteomes" id="UP001628193"/>
    </source>
</evidence>
<evidence type="ECO:0000256" key="5">
    <source>
        <dbReference type="ARBA" id="ARBA00022695"/>
    </source>
</evidence>